<dbReference type="InterPro" id="IPR011705">
    <property type="entry name" value="BACK"/>
</dbReference>
<gene>
    <name evidence="3" type="ORF">JTE90_016469</name>
</gene>
<dbReference type="SMART" id="SM00225">
    <property type="entry name" value="BTB"/>
    <property type="match status" value="1"/>
</dbReference>
<evidence type="ECO:0000259" key="2">
    <source>
        <dbReference type="PROSITE" id="PS50097"/>
    </source>
</evidence>
<dbReference type="Pfam" id="PF00651">
    <property type="entry name" value="BTB"/>
    <property type="match status" value="1"/>
</dbReference>
<dbReference type="EMBL" id="JAFNEN010000154">
    <property type="protein sequence ID" value="KAG8191682.1"/>
    <property type="molecule type" value="Genomic_DNA"/>
</dbReference>
<dbReference type="PROSITE" id="PS50097">
    <property type="entry name" value="BTB"/>
    <property type="match status" value="1"/>
</dbReference>
<feature type="domain" description="BTB" evidence="2">
    <location>
        <begin position="19"/>
        <end position="90"/>
    </location>
</feature>
<dbReference type="InterPro" id="IPR000210">
    <property type="entry name" value="BTB/POZ_dom"/>
</dbReference>
<dbReference type="PANTHER" id="PTHR45774:SF3">
    <property type="entry name" value="BTB (POZ) DOMAIN-CONTAINING 2B-RELATED"/>
    <property type="match status" value="1"/>
</dbReference>
<reference evidence="3 4" key="1">
    <citation type="journal article" date="2022" name="Nat. Ecol. Evol.">
        <title>A masculinizing supergene underlies an exaggerated male reproductive morph in a spider.</title>
        <authorList>
            <person name="Hendrickx F."/>
            <person name="De Corte Z."/>
            <person name="Sonet G."/>
            <person name="Van Belleghem S.M."/>
            <person name="Kostlbacher S."/>
            <person name="Vangestel C."/>
        </authorList>
    </citation>
    <scope>NUCLEOTIDE SEQUENCE [LARGE SCALE GENOMIC DNA]</scope>
    <source>
        <strain evidence="3">W744_W776</strain>
    </source>
</reference>
<feature type="region of interest" description="Disordered" evidence="1">
    <location>
        <begin position="319"/>
        <end position="353"/>
    </location>
</feature>
<organism evidence="3 4">
    <name type="scientific">Oedothorax gibbosus</name>
    <dbReference type="NCBI Taxonomy" id="931172"/>
    <lineage>
        <taxon>Eukaryota</taxon>
        <taxon>Metazoa</taxon>
        <taxon>Ecdysozoa</taxon>
        <taxon>Arthropoda</taxon>
        <taxon>Chelicerata</taxon>
        <taxon>Arachnida</taxon>
        <taxon>Araneae</taxon>
        <taxon>Araneomorphae</taxon>
        <taxon>Entelegynae</taxon>
        <taxon>Araneoidea</taxon>
        <taxon>Linyphiidae</taxon>
        <taxon>Erigoninae</taxon>
        <taxon>Oedothorax</taxon>
    </lineage>
</organism>
<dbReference type="Gene3D" id="3.30.710.10">
    <property type="entry name" value="Potassium Channel Kv1.1, Chain A"/>
    <property type="match status" value="1"/>
</dbReference>
<comment type="caution">
    <text evidence="3">The sequence shown here is derived from an EMBL/GenBank/DDBJ whole genome shotgun (WGS) entry which is preliminary data.</text>
</comment>
<dbReference type="Pfam" id="PF07707">
    <property type="entry name" value="BACK"/>
    <property type="match status" value="1"/>
</dbReference>
<name>A0AAV6V4Y4_9ARAC</name>
<evidence type="ECO:0000313" key="4">
    <source>
        <dbReference type="Proteomes" id="UP000827092"/>
    </source>
</evidence>
<sequence length="643" mass="73267">MACGLVNRTANFYNNKLFSDVEYHVKDTDGQFKIFHAHKLILAMAGEGFAKIFYDPRLEQPARRKITEFTSDAFDLMLKYIYTDKIRLLNLEDAMNVFQLAACFSVRDLMMECNSFLSQYQVDHDSVFARYDCALKFENRPLIDACRKLVSKDAEAVFRNPFFCMASRSVIEDILKLDRFNLPSELEVIEAILRWCKADCKRRYGSTEYLQVRHSFLPLCRNLRFLTLDIQEFLDFVENHERLLTKHEIEQFTARLLRMNDGSKNDRRLSVPEEFSICLRSRCGNLADSSSAVGSVNGLDISQAYPIVDNSKSNGLYSYMNGDSHSMKANPNRNQSHSPVSNGTNNFNQTLNDTAKKSSPILSYTAQSNRNYPSQSSGPNSFIKTGLKWSQSPPVNGVNNFPQSNNKDCQAYNFPPLSNHPRQINGHPNSTAGKVLAPARSTYSSHTPENSPPNEPLFEVLPKTKQIHTRKVMPQSSAKDVIMSYEFQLHEMQKQISSSCESDIKCHVDIKMLKGTILIHGIELKVKDNSKNPSEEEIDVYLCITKDERNITYPVKVKPDNDILRLPFNDRILVSPENLVDIEVMIDDLKMSRCSVCRAQESRCELNSGLDVTAQIELRSNQSSGNDSFVFLISKILYSVPRY</sequence>
<dbReference type="AlphaFoldDB" id="A0AAV6V4Y4"/>
<dbReference type="PANTHER" id="PTHR45774">
    <property type="entry name" value="BTB/POZ DOMAIN-CONTAINING"/>
    <property type="match status" value="1"/>
</dbReference>
<evidence type="ECO:0000313" key="3">
    <source>
        <dbReference type="EMBL" id="KAG8191682.1"/>
    </source>
</evidence>
<keyword evidence="4" id="KW-1185">Reference proteome</keyword>
<dbReference type="Gene3D" id="1.25.40.420">
    <property type="match status" value="1"/>
</dbReference>
<dbReference type="SUPFAM" id="SSF54695">
    <property type="entry name" value="POZ domain"/>
    <property type="match status" value="1"/>
</dbReference>
<dbReference type="InterPro" id="IPR011333">
    <property type="entry name" value="SKP1/BTB/POZ_sf"/>
</dbReference>
<dbReference type="Proteomes" id="UP000827092">
    <property type="component" value="Unassembled WGS sequence"/>
</dbReference>
<proteinExistence type="predicted"/>
<dbReference type="SMART" id="SM00875">
    <property type="entry name" value="BACK"/>
    <property type="match status" value="1"/>
</dbReference>
<evidence type="ECO:0000256" key="1">
    <source>
        <dbReference type="SAM" id="MobiDB-lite"/>
    </source>
</evidence>
<accession>A0AAV6V4Y4</accession>
<protein>
    <recommendedName>
        <fullName evidence="2">BTB domain-containing protein</fullName>
    </recommendedName>
</protein>